<keyword evidence="3 6" id="KW-1133">Transmembrane helix</keyword>
<evidence type="ECO:0000256" key="6">
    <source>
        <dbReference type="SAM" id="Phobius"/>
    </source>
</evidence>
<evidence type="ECO:0000256" key="4">
    <source>
        <dbReference type="ARBA" id="ARBA00023136"/>
    </source>
</evidence>
<evidence type="ECO:0000256" key="2">
    <source>
        <dbReference type="ARBA" id="ARBA00022692"/>
    </source>
</evidence>
<evidence type="ECO:0000256" key="5">
    <source>
        <dbReference type="ARBA" id="ARBA00038359"/>
    </source>
</evidence>
<organism evidence="8 9">
    <name type="scientific">Didymosphaeria variabile</name>
    <dbReference type="NCBI Taxonomy" id="1932322"/>
    <lineage>
        <taxon>Eukaryota</taxon>
        <taxon>Fungi</taxon>
        <taxon>Dikarya</taxon>
        <taxon>Ascomycota</taxon>
        <taxon>Pezizomycotina</taxon>
        <taxon>Dothideomycetes</taxon>
        <taxon>Pleosporomycetidae</taxon>
        <taxon>Pleosporales</taxon>
        <taxon>Massarineae</taxon>
        <taxon>Didymosphaeriaceae</taxon>
        <taxon>Didymosphaeria</taxon>
    </lineage>
</organism>
<dbReference type="Proteomes" id="UP001140513">
    <property type="component" value="Unassembled WGS sequence"/>
</dbReference>
<dbReference type="InterPro" id="IPR052337">
    <property type="entry name" value="SAT4-like"/>
</dbReference>
<gene>
    <name evidence="8" type="ORF">N0V89_000434</name>
</gene>
<evidence type="ECO:0000259" key="7">
    <source>
        <dbReference type="Pfam" id="PF20684"/>
    </source>
</evidence>
<dbReference type="OrthoDB" id="2496787at2759"/>
<feature type="transmembrane region" description="Helical" evidence="6">
    <location>
        <begin position="104"/>
        <end position="127"/>
    </location>
</feature>
<sequence>MKEGLITKNITTSLCDAPIRDESGSLKAINILMAILSIIPGTTRYAYKIITPGQSLDPDDLSLMVSSYVGLACAIVIDRGAIPSGLGRDIWTLDFSSITNFGKYFYIMEIVYFVELTFLKLSLLFFYKKIFPYAGVQKLLWGTIAFNIMFGVAFTTASIFQCQPIRYYWTKWDGEQKSGKCLNFNALAWANAAISIAVDFWMLAIPLSQIVHLKMAARKKIAVTSMFLVGTFVTVVSILRLQSLVAFANSTNPTWDQWDVTRWSVIEINVGITCACMPTLRVLLARCLPKMFGPTADSSNRYPQQHVPRKGTGGESSPHVEFIDIIIDAESDLKSGERVAVARNKQPEDDEIELVKVGDK</sequence>
<name>A0A9W8XUP3_9PLEO</name>
<evidence type="ECO:0000256" key="3">
    <source>
        <dbReference type="ARBA" id="ARBA00022989"/>
    </source>
</evidence>
<accession>A0A9W8XUP3</accession>
<protein>
    <recommendedName>
        <fullName evidence="7">Rhodopsin domain-containing protein</fullName>
    </recommendedName>
</protein>
<comment type="subcellular location">
    <subcellularLocation>
        <location evidence="1">Membrane</location>
        <topology evidence="1">Multi-pass membrane protein</topology>
    </subcellularLocation>
</comment>
<dbReference type="Pfam" id="PF20684">
    <property type="entry name" value="Fung_rhodopsin"/>
    <property type="match status" value="1"/>
</dbReference>
<feature type="transmembrane region" description="Helical" evidence="6">
    <location>
        <begin position="263"/>
        <end position="284"/>
    </location>
</feature>
<reference evidence="8" key="1">
    <citation type="submission" date="2022-10" db="EMBL/GenBank/DDBJ databases">
        <title>Tapping the CABI collections for fungal endophytes: first genome assemblies for Collariella, Neodidymelliopsis, Ascochyta clinopodiicola, Didymella pomorum, Didymosphaeria variabile, Neocosmospora piperis and Neocucurbitaria cava.</title>
        <authorList>
            <person name="Hill R."/>
        </authorList>
    </citation>
    <scope>NUCLEOTIDE SEQUENCE</scope>
    <source>
        <strain evidence="8">IMI 356815</strain>
    </source>
</reference>
<evidence type="ECO:0000313" key="9">
    <source>
        <dbReference type="Proteomes" id="UP001140513"/>
    </source>
</evidence>
<evidence type="ECO:0000313" key="8">
    <source>
        <dbReference type="EMBL" id="KAJ4359878.1"/>
    </source>
</evidence>
<dbReference type="PANTHER" id="PTHR33048:SF143">
    <property type="entry name" value="EXTRACELLULAR MEMBRANE PROTEIN CFEM DOMAIN-CONTAINING PROTEIN-RELATED"/>
    <property type="match status" value="1"/>
</dbReference>
<keyword evidence="4 6" id="KW-0472">Membrane</keyword>
<feature type="transmembrane region" description="Helical" evidence="6">
    <location>
        <begin position="139"/>
        <end position="160"/>
    </location>
</feature>
<dbReference type="AlphaFoldDB" id="A0A9W8XUP3"/>
<comment type="caution">
    <text evidence="8">The sequence shown here is derived from an EMBL/GenBank/DDBJ whole genome shotgun (WGS) entry which is preliminary data.</text>
</comment>
<comment type="similarity">
    <text evidence="5">Belongs to the SAT4 family.</text>
</comment>
<feature type="transmembrane region" description="Helical" evidence="6">
    <location>
        <begin position="186"/>
        <end position="209"/>
    </location>
</feature>
<dbReference type="InterPro" id="IPR049326">
    <property type="entry name" value="Rhodopsin_dom_fungi"/>
</dbReference>
<feature type="domain" description="Rhodopsin" evidence="7">
    <location>
        <begin position="44"/>
        <end position="286"/>
    </location>
</feature>
<evidence type="ECO:0000256" key="1">
    <source>
        <dbReference type="ARBA" id="ARBA00004141"/>
    </source>
</evidence>
<dbReference type="EMBL" id="JAPEUX010000001">
    <property type="protein sequence ID" value="KAJ4359878.1"/>
    <property type="molecule type" value="Genomic_DNA"/>
</dbReference>
<dbReference type="RefSeq" id="XP_056076080.1">
    <property type="nucleotide sequence ID" value="XM_056209258.1"/>
</dbReference>
<keyword evidence="9" id="KW-1185">Reference proteome</keyword>
<feature type="transmembrane region" description="Helical" evidence="6">
    <location>
        <begin position="221"/>
        <end position="243"/>
    </location>
</feature>
<proteinExistence type="inferred from homology"/>
<dbReference type="PANTHER" id="PTHR33048">
    <property type="entry name" value="PTH11-LIKE INTEGRAL MEMBRANE PROTEIN (AFU_ORTHOLOGUE AFUA_5G11245)"/>
    <property type="match status" value="1"/>
</dbReference>
<dbReference type="GO" id="GO:0016020">
    <property type="term" value="C:membrane"/>
    <property type="evidence" value="ECO:0007669"/>
    <property type="project" value="UniProtKB-SubCell"/>
</dbReference>
<dbReference type="GeneID" id="80903964"/>
<keyword evidence="2 6" id="KW-0812">Transmembrane</keyword>